<name>A0AAN9T2B8_PSOTE</name>
<feature type="transmembrane region" description="Helical" evidence="1">
    <location>
        <begin position="221"/>
        <end position="242"/>
    </location>
</feature>
<dbReference type="PANTHER" id="PTHR33133:SF1">
    <property type="entry name" value="EXPRESSED PROTEIN-RELATED"/>
    <property type="match status" value="1"/>
</dbReference>
<feature type="transmembrane region" description="Helical" evidence="1">
    <location>
        <begin position="167"/>
        <end position="189"/>
    </location>
</feature>
<protein>
    <submittedName>
        <fullName evidence="2">Uncharacterized protein</fullName>
    </submittedName>
</protein>
<feature type="transmembrane region" description="Helical" evidence="1">
    <location>
        <begin position="262"/>
        <end position="282"/>
    </location>
</feature>
<organism evidence="2 3">
    <name type="scientific">Psophocarpus tetragonolobus</name>
    <name type="common">Winged bean</name>
    <name type="synonym">Dolichos tetragonolobus</name>
    <dbReference type="NCBI Taxonomy" id="3891"/>
    <lineage>
        <taxon>Eukaryota</taxon>
        <taxon>Viridiplantae</taxon>
        <taxon>Streptophyta</taxon>
        <taxon>Embryophyta</taxon>
        <taxon>Tracheophyta</taxon>
        <taxon>Spermatophyta</taxon>
        <taxon>Magnoliopsida</taxon>
        <taxon>eudicotyledons</taxon>
        <taxon>Gunneridae</taxon>
        <taxon>Pentapetalae</taxon>
        <taxon>rosids</taxon>
        <taxon>fabids</taxon>
        <taxon>Fabales</taxon>
        <taxon>Fabaceae</taxon>
        <taxon>Papilionoideae</taxon>
        <taxon>50 kb inversion clade</taxon>
        <taxon>NPAAA clade</taxon>
        <taxon>indigoferoid/millettioid clade</taxon>
        <taxon>Phaseoleae</taxon>
        <taxon>Psophocarpus</taxon>
    </lineage>
</organism>
<keyword evidence="1" id="KW-1133">Transmembrane helix</keyword>
<dbReference type="PANTHER" id="PTHR33133">
    <property type="entry name" value="OS08G0107100 PROTEIN-RELATED"/>
    <property type="match status" value="1"/>
</dbReference>
<reference evidence="2 3" key="1">
    <citation type="submission" date="2024-01" db="EMBL/GenBank/DDBJ databases">
        <title>The genomes of 5 underutilized Papilionoideae crops provide insights into root nodulation and disease resistanc.</title>
        <authorList>
            <person name="Jiang F."/>
        </authorList>
    </citation>
    <scope>NUCLEOTIDE SEQUENCE [LARGE SCALE GENOMIC DNA]</scope>
    <source>
        <strain evidence="2">DUOXIRENSHENG_FW03</strain>
        <tissue evidence="2">Leaves</tissue>
    </source>
</reference>
<dbReference type="EMBL" id="JAYMYS010000001">
    <property type="protein sequence ID" value="KAK7412478.1"/>
    <property type="molecule type" value="Genomic_DNA"/>
</dbReference>
<evidence type="ECO:0000313" key="3">
    <source>
        <dbReference type="Proteomes" id="UP001386955"/>
    </source>
</evidence>
<gene>
    <name evidence="2" type="ORF">VNO78_03942</name>
</gene>
<keyword evidence="3" id="KW-1185">Reference proteome</keyword>
<dbReference type="AlphaFoldDB" id="A0AAN9T2B8"/>
<keyword evidence="1" id="KW-0472">Membrane</keyword>
<keyword evidence="1" id="KW-0812">Transmembrane</keyword>
<evidence type="ECO:0000313" key="2">
    <source>
        <dbReference type="EMBL" id="KAK7412478.1"/>
    </source>
</evidence>
<feature type="transmembrane region" description="Helical" evidence="1">
    <location>
        <begin position="77"/>
        <end position="96"/>
    </location>
</feature>
<feature type="transmembrane region" description="Helical" evidence="1">
    <location>
        <begin position="20"/>
        <end position="40"/>
    </location>
</feature>
<dbReference type="Proteomes" id="UP001386955">
    <property type="component" value="Unassembled WGS sequence"/>
</dbReference>
<proteinExistence type="predicted"/>
<accession>A0AAN9T2B8</accession>
<comment type="caution">
    <text evidence="2">The sequence shown here is derived from an EMBL/GenBank/DDBJ whole genome shotgun (WGS) entry which is preliminary data.</text>
</comment>
<sequence>MGCLAGFLRKLQDIYTEHKVTSTIFFCLLVIPPSFFYTLYSTSHLSNVFLTLTNNEDANNFVGASFHYITFITQVEGFAVLGISVLCLLIVLLNIIGSQQKIDPEAELSIKSLISIITKPARSFLVTWFFVRLLKLGYIFLGILLVFHQHMTFVDSICHRQPELSALPTLGTIIFVAGGVLMFAYLASFGNLATEISIREGISGTKALEKASQLLEGKRKVIGFLVNLVLGVVSVGLFLGFVYLNTCSKISVDSNKSIMSNLWSYGISQVEFYTWISFSILYSRCKISLGETTIQPQGSFKRILLDQDI</sequence>
<evidence type="ECO:0000256" key="1">
    <source>
        <dbReference type="SAM" id="Phobius"/>
    </source>
</evidence>
<feature type="transmembrane region" description="Helical" evidence="1">
    <location>
        <begin position="124"/>
        <end position="147"/>
    </location>
</feature>